<dbReference type="EMBL" id="SSOC01000002">
    <property type="protein sequence ID" value="THF66278.1"/>
    <property type="molecule type" value="Genomic_DNA"/>
</dbReference>
<dbReference type="InterPro" id="IPR012334">
    <property type="entry name" value="Pectin_lyas_fold"/>
</dbReference>
<evidence type="ECO:0000313" key="7">
    <source>
        <dbReference type="Proteomes" id="UP000308430"/>
    </source>
</evidence>
<comment type="caution">
    <text evidence="6">The sequence shown here is derived from an EMBL/GenBank/DDBJ whole genome shotgun (WGS) entry which is preliminary data.</text>
</comment>
<dbReference type="InterPro" id="IPR050909">
    <property type="entry name" value="Bact_Autotransporter_VF"/>
</dbReference>
<name>A0A4V3WC97_9RHOO</name>
<feature type="signal peptide" evidence="4">
    <location>
        <begin position="1"/>
        <end position="29"/>
    </location>
</feature>
<dbReference type="PANTHER" id="PTHR12338:SF8">
    <property type="entry name" value="HEME_HEMOPEXIN-BINDING PROTEIN"/>
    <property type="match status" value="1"/>
</dbReference>
<dbReference type="InterPro" id="IPR008638">
    <property type="entry name" value="FhaB/CdiA-like_TPS"/>
</dbReference>
<evidence type="ECO:0000256" key="3">
    <source>
        <dbReference type="ARBA" id="ARBA00022729"/>
    </source>
</evidence>
<dbReference type="InterPro" id="IPR011493">
    <property type="entry name" value="GLUG"/>
</dbReference>
<comment type="subcellular location">
    <subcellularLocation>
        <location evidence="1">Secreted</location>
    </subcellularLocation>
</comment>
<dbReference type="InterPro" id="IPR011050">
    <property type="entry name" value="Pectin_lyase_fold/virulence"/>
</dbReference>
<keyword evidence="3 4" id="KW-0732">Signal</keyword>
<evidence type="ECO:0000256" key="2">
    <source>
        <dbReference type="ARBA" id="ARBA00022525"/>
    </source>
</evidence>
<keyword evidence="7" id="KW-1185">Reference proteome</keyword>
<keyword evidence="2" id="KW-0964">Secreted</keyword>
<evidence type="ECO:0000256" key="1">
    <source>
        <dbReference type="ARBA" id="ARBA00004613"/>
    </source>
</evidence>
<reference evidence="6 7" key="1">
    <citation type="submission" date="2019-04" db="EMBL/GenBank/DDBJ databases">
        <title>Azoarcus nasutitermitis sp. nov. isolated from termite nest.</title>
        <authorList>
            <person name="Lin S.-Y."/>
            <person name="Hameed A."/>
            <person name="Hsu Y.-H."/>
            <person name="Young C.-C."/>
        </authorList>
    </citation>
    <scope>NUCLEOTIDE SEQUENCE [LARGE SCALE GENOMIC DNA]</scope>
    <source>
        <strain evidence="6 7">CC-YHH838</strain>
    </source>
</reference>
<gene>
    <name evidence="6" type="ORF">E6C76_05390</name>
</gene>
<sequence>MQRQQRIKALVLALAGIGFASLPCHPALANPEGGQVVAGNATIHQESASKVGIRQTSDKAIIDWQKFNIGANEHVQYYQPSANAVALNRVVGQDPSAILGRLTANGKVFLVNPNGVYFGRNAQIDVAGLVASTHDIRNEDFLAGNYRFNIPGKPGAAIINEGVIRIADTGVAAFVAPSIANRGVVVARLGKVALAAANGFTLDFHGDELLAFLVSDEVAQTAFDLEGHQLTSFVESSGRIEAAGGYVLLTAKAAESAIHGVINHSGVIEATTVGQHNGEIILHAGKGSLEVSGTLDASAPDGGDGGFIETSGGKVDLGKTVRITTAAPSGQTGNWLIDPNDYTIAASGGDITGAQLSSALVNNNITIQSISGSKAGNGDIFVNDAVSWSNNTLTLTAERNIDINAVMTASGTSKLVMNTGTDGDVNVGFAPSEAQGFAGRVDFPNRSGTGFLTINGESYTVINRLGEQGSTTRFDLQGINGNLAGKYALGANIDASATVDWWNGIGFSPIGTAISNGNFSGIFDGLGHTISGLTINRNQATSVGLFARTHSAILRNVGLIGGSVTGLYDVGGLVGSGMYTTISNSYVTGSVTGEGHVGGLVGSSRYSSSITDSYATGRVTGEGSQNIGGLVGYNNASSVTKSYATGNVMGGSVMGRYSVGGLVGNNTSGSAIANSYATGSVAGSNNVGGLVGYNSDGSTVINSYAIGRVTGNSYLGGLIGENDSSTVTNSFWNTETTGQTTSAGGTGLTTAQMKTLASFTGWDISASESGDSIWVIKEGESSPVLRALSRTSTTPSPFTPQQQAWLNAHSNPSVADLLVAVGSGLFVNSPSDLVWSSLYVNGSATQNQIDANAFQPAYDSYKNANTDFILAGLKNKSSALYKNGSLNTAIWSALGVSNGAARQSALNAYAAWLQEQGQQEQQIADGIAVYSNASIPVLLAARGDGVFSGDTGQAIWNSLPEQKRIDASQLWGSYLKYREGGYQAILDGLVSGRLKDSGAVWDALGISNWSERGRARKDYEQSQNVQKQIDDLFGDNQQKPKNGEVESDLIDTIEAVEGVVDFGGSFAVKLAVSMAFVSSENGVVEKFLGYDAASYLRGKLNLIEKLVGDTLAKPKFANILKEGVTDALIDAISGEIRDHIKDTFGIGQDSASAIGMIEGYLADIAASMVKNGLESQYKSNGNQALASALFQVGFAADMADMSFKAVLGLWKASVELNAAKDQMNASTMNLALTHYKNLKITQALALEVEGNANGLTQEERSILDSKIGRKMDLGLTGLDDLYVRTAEQRGIDASEAGRIIDVAVRLKEIHDGGGSLELWKSEGGKIVPTEAKQLIDFAYMDSHKNLAKQDFMLDLIRTFSTPPVGLVNYLPFK</sequence>
<dbReference type="Gene3D" id="2.160.20.10">
    <property type="entry name" value="Single-stranded right-handed beta-helix, Pectin lyase-like"/>
    <property type="match status" value="1"/>
</dbReference>
<dbReference type="Gene3D" id="2.160.20.110">
    <property type="match status" value="2"/>
</dbReference>
<dbReference type="SUPFAM" id="SSF51126">
    <property type="entry name" value="Pectin lyase-like"/>
    <property type="match status" value="1"/>
</dbReference>
<feature type="chain" id="PRO_5020596878" evidence="4">
    <location>
        <begin position="30"/>
        <end position="1373"/>
    </location>
</feature>
<feature type="domain" description="Filamentous haemagglutinin FhaB/tRNA nuclease CdiA-like TPS" evidence="5">
    <location>
        <begin position="27"/>
        <end position="140"/>
    </location>
</feature>
<dbReference type="OrthoDB" id="218680at2"/>
<dbReference type="Pfam" id="PF07581">
    <property type="entry name" value="Glug"/>
    <property type="match status" value="5"/>
</dbReference>
<organism evidence="6 7">
    <name type="scientific">Pseudothauera nasutitermitis</name>
    <dbReference type="NCBI Taxonomy" id="2565930"/>
    <lineage>
        <taxon>Bacteria</taxon>
        <taxon>Pseudomonadati</taxon>
        <taxon>Pseudomonadota</taxon>
        <taxon>Betaproteobacteria</taxon>
        <taxon>Rhodocyclales</taxon>
        <taxon>Zoogloeaceae</taxon>
        <taxon>Pseudothauera</taxon>
    </lineage>
</organism>
<dbReference type="SMART" id="SM00912">
    <property type="entry name" value="Haemagg_act"/>
    <property type="match status" value="1"/>
</dbReference>
<protein>
    <submittedName>
        <fullName evidence="6">Filamentous hemagglutinin N-terminal domain-containing protein</fullName>
    </submittedName>
</protein>
<dbReference type="Proteomes" id="UP000308430">
    <property type="component" value="Unassembled WGS sequence"/>
</dbReference>
<accession>A0A4V3WC97</accession>
<dbReference type="PANTHER" id="PTHR12338">
    <property type="entry name" value="AUTOTRANSPORTER"/>
    <property type="match status" value="1"/>
</dbReference>
<dbReference type="Pfam" id="PF05860">
    <property type="entry name" value="TPS"/>
    <property type="match status" value="1"/>
</dbReference>
<dbReference type="RefSeq" id="WP_136347227.1">
    <property type="nucleotide sequence ID" value="NZ_SSOC01000002.1"/>
</dbReference>
<evidence type="ECO:0000313" key="6">
    <source>
        <dbReference type="EMBL" id="THF66278.1"/>
    </source>
</evidence>
<dbReference type="NCBIfam" id="TIGR01901">
    <property type="entry name" value="adhes_NPXG"/>
    <property type="match status" value="1"/>
</dbReference>
<proteinExistence type="predicted"/>
<dbReference type="GO" id="GO:0005576">
    <property type="term" value="C:extracellular region"/>
    <property type="evidence" value="ECO:0007669"/>
    <property type="project" value="UniProtKB-SubCell"/>
</dbReference>
<evidence type="ECO:0000256" key="4">
    <source>
        <dbReference type="SAM" id="SignalP"/>
    </source>
</evidence>
<evidence type="ECO:0000259" key="5">
    <source>
        <dbReference type="SMART" id="SM00912"/>
    </source>
</evidence>